<reference evidence="1" key="1">
    <citation type="submission" date="2018-06" db="EMBL/GenBank/DDBJ databases">
        <authorList>
            <person name="Zhirakovskaya E."/>
        </authorList>
    </citation>
    <scope>NUCLEOTIDE SEQUENCE</scope>
</reference>
<evidence type="ECO:0000313" key="1">
    <source>
        <dbReference type="EMBL" id="VAX26192.1"/>
    </source>
</evidence>
<gene>
    <name evidence="1" type="ORF">MNBD_IGNAVI01-639</name>
</gene>
<name>A0A3B1CD86_9ZZZZ</name>
<protein>
    <submittedName>
        <fullName evidence="1">Uncharacterized protein</fullName>
    </submittedName>
</protein>
<proteinExistence type="predicted"/>
<organism evidence="1">
    <name type="scientific">hydrothermal vent metagenome</name>
    <dbReference type="NCBI Taxonomy" id="652676"/>
    <lineage>
        <taxon>unclassified sequences</taxon>
        <taxon>metagenomes</taxon>
        <taxon>ecological metagenomes</taxon>
    </lineage>
</organism>
<accession>A0A3B1CD86</accession>
<dbReference type="AlphaFoldDB" id="A0A3B1CD86"/>
<dbReference type="EMBL" id="UOGD01000327">
    <property type="protein sequence ID" value="VAX26192.1"/>
    <property type="molecule type" value="Genomic_DNA"/>
</dbReference>
<sequence length="62" mass="7403">MLIKQFEDETSIEYKMLIAEVIYDVSCPEMVESFRTVLKSESLEELKYFCDLLHQNYLFANN</sequence>